<name>A0A9W8M331_9FUNG</name>
<protein>
    <submittedName>
        <fullName evidence="2">Uncharacterized protein</fullName>
    </submittedName>
</protein>
<gene>
    <name evidence="2" type="ORF">GGH94_004970</name>
</gene>
<feature type="region of interest" description="Disordered" evidence="1">
    <location>
        <begin position="1"/>
        <end position="30"/>
    </location>
</feature>
<keyword evidence="3" id="KW-1185">Reference proteome</keyword>
<sequence>MASPEIETAVQPTGANQATDSGETQDTSSVESTALYEDRYLLVTKKGITIRRYYFPFMNDKFVPWEQIEYVKTAQELGVRWYEIKGWGMAIGDIWWNCGWRFIKNPFQDGWGVNNMEYILRTNIVIKVKDSSTRPGSYVENLDKAMPEITKVMQQHHSHIE</sequence>
<comment type="caution">
    <text evidence="2">The sequence shown here is derived from an EMBL/GenBank/DDBJ whole genome shotgun (WGS) entry which is preliminary data.</text>
</comment>
<organism evidence="2 3">
    <name type="scientific">Coemansia aciculifera</name>
    <dbReference type="NCBI Taxonomy" id="417176"/>
    <lineage>
        <taxon>Eukaryota</taxon>
        <taxon>Fungi</taxon>
        <taxon>Fungi incertae sedis</taxon>
        <taxon>Zoopagomycota</taxon>
        <taxon>Kickxellomycotina</taxon>
        <taxon>Kickxellomycetes</taxon>
        <taxon>Kickxellales</taxon>
        <taxon>Kickxellaceae</taxon>
        <taxon>Coemansia</taxon>
    </lineage>
</organism>
<accession>A0A9W8M331</accession>
<dbReference type="AlphaFoldDB" id="A0A9W8M331"/>
<proteinExistence type="predicted"/>
<evidence type="ECO:0000313" key="2">
    <source>
        <dbReference type="EMBL" id="KAJ2861328.1"/>
    </source>
</evidence>
<reference evidence="2" key="1">
    <citation type="submission" date="2022-07" db="EMBL/GenBank/DDBJ databases">
        <title>Phylogenomic reconstructions and comparative analyses of Kickxellomycotina fungi.</title>
        <authorList>
            <person name="Reynolds N.K."/>
            <person name="Stajich J.E."/>
            <person name="Barry K."/>
            <person name="Grigoriev I.V."/>
            <person name="Crous P."/>
            <person name="Smith M.E."/>
        </authorList>
    </citation>
    <scope>NUCLEOTIDE SEQUENCE</scope>
    <source>
        <strain evidence="2">RSA 476</strain>
    </source>
</reference>
<dbReference type="EMBL" id="JANBUY010000230">
    <property type="protein sequence ID" value="KAJ2861328.1"/>
    <property type="molecule type" value="Genomic_DNA"/>
</dbReference>
<dbReference type="PANTHER" id="PTHR35373">
    <property type="entry name" value="PROTEIN CBG16894"/>
    <property type="match status" value="1"/>
</dbReference>
<dbReference type="Proteomes" id="UP001140074">
    <property type="component" value="Unassembled WGS sequence"/>
</dbReference>
<feature type="compositionally biased region" description="Polar residues" evidence="1">
    <location>
        <begin position="10"/>
        <end position="30"/>
    </location>
</feature>
<evidence type="ECO:0000256" key="1">
    <source>
        <dbReference type="SAM" id="MobiDB-lite"/>
    </source>
</evidence>
<evidence type="ECO:0000313" key="3">
    <source>
        <dbReference type="Proteomes" id="UP001140074"/>
    </source>
</evidence>
<dbReference type="PANTHER" id="PTHR35373:SF4">
    <property type="entry name" value="PEPTIDASE_M16_M DOMAIN-CONTAINING PROTEIN"/>
    <property type="match status" value="1"/>
</dbReference>